<evidence type="ECO:0000313" key="2">
    <source>
        <dbReference type="Proteomes" id="UP000003843"/>
    </source>
</evidence>
<protein>
    <submittedName>
        <fullName evidence="1">Uncharacterized protein</fullName>
    </submittedName>
</protein>
<reference evidence="1 2" key="1">
    <citation type="submission" date="2009-10" db="EMBL/GenBank/DDBJ databases">
        <authorList>
            <person name="Weinstock G."/>
            <person name="Sodergren E."/>
            <person name="Clifton S."/>
            <person name="Fulton L."/>
            <person name="Fulton B."/>
            <person name="Courtney L."/>
            <person name="Fronick C."/>
            <person name="Harrison M."/>
            <person name="Strong C."/>
            <person name="Farmer C."/>
            <person name="Delahaunty K."/>
            <person name="Markovic C."/>
            <person name="Hall O."/>
            <person name="Minx P."/>
            <person name="Tomlinson C."/>
            <person name="Mitreva M."/>
            <person name="Nelson J."/>
            <person name="Hou S."/>
            <person name="Wollam A."/>
            <person name="Pepin K.H."/>
            <person name="Johnson M."/>
            <person name="Bhonagiri V."/>
            <person name="Nash W.E."/>
            <person name="Warren W."/>
            <person name="Chinwalla A."/>
            <person name="Mardis E.R."/>
            <person name="Wilson R.K."/>
        </authorList>
    </citation>
    <scope>NUCLEOTIDE SEQUENCE [LARGE SCALE GENOMIC DNA]</scope>
    <source>
        <strain evidence="1 2">ATCC 23970</strain>
    </source>
</reference>
<dbReference type="Proteomes" id="UP000003843">
    <property type="component" value="Unassembled WGS sequence"/>
</dbReference>
<sequence>MRQIWQIDAAFVFCVFIHSVWEYAAFEACIMDELPITVNRFDLFPSAYAV</sequence>
<proteinExistence type="predicted"/>
<accession>D0WC54</accession>
<name>D0WC54_NEILA</name>
<dbReference type="AlphaFoldDB" id="D0WC54"/>
<evidence type="ECO:0000313" key="1">
    <source>
        <dbReference type="EMBL" id="EEZ74831.1"/>
    </source>
</evidence>
<organism evidence="1 2">
    <name type="scientific">Neisseria lactamica ATCC 23970</name>
    <dbReference type="NCBI Taxonomy" id="546265"/>
    <lineage>
        <taxon>Bacteria</taxon>
        <taxon>Pseudomonadati</taxon>
        <taxon>Pseudomonadota</taxon>
        <taxon>Betaproteobacteria</taxon>
        <taxon>Neisseriales</taxon>
        <taxon>Neisseriaceae</taxon>
        <taxon>Neisseria</taxon>
    </lineage>
</organism>
<comment type="caution">
    <text evidence="1">The sequence shown here is derived from an EMBL/GenBank/DDBJ whole genome shotgun (WGS) entry which is preliminary data.</text>
</comment>
<gene>
    <name evidence="1" type="ORF">NEILACOT_05134</name>
</gene>
<dbReference type="EMBL" id="ACEQ02000029">
    <property type="protein sequence ID" value="EEZ74831.1"/>
    <property type="molecule type" value="Genomic_DNA"/>
</dbReference>